<dbReference type="GO" id="GO:0015979">
    <property type="term" value="P:photosynthesis"/>
    <property type="evidence" value="ECO:0007669"/>
    <property type="project" value="InterPro"/>
</dbReference>
<dbReference type="OrthoDB" id="9800558at2"/>
<sequence>MQWTDEADAAVKKVPFFVRKKVRSRVEKEVTEAGKTRVTLSDVKTTQARYLKKMSSEVKGYQLDACFGGSGCPHRTTTSEVLVERIERVMAGADLLGFLRSRVQGGLKFHHEFRISIADCPNACSQPQIKDVGIIGAATPEFTDIPCTACGACSDACKENAVQLSATGAAVAVDAARCVHCGSCMAACPTGTLTTGKKGYRVLIGGKLGRHPRLARELPGIHDAETVVRMIADFLAFYKSRSTHGQRFAQLLTDADIDAFTDKWAS</sequence>
<dbReference type="Gene3D" id="3.30.70.20">
    <property type="match status" value="1"/>
</dbReference>
<dbReference type="Pfam" id="PF00037">
    <property type="entry name" value="Fer4"/>
    <property type="match status" value="1"/>
</dbReference>
<keyword evidence="4" id="KW-0411">Iron-sulfur</keyword>
<keyword evidence="7" id="KW-1185">Reference proteome</keyword>
<dbReference type="RefSeq" id="WP_155316979.1">
    <property type="nucleotide sequence ID" value="NZ_AP021874.1"/>
</dbReference>
<evidence type="ECO:0000313" key="7">
    <source>
        <dbReference type="Proteomes" id="UP000427906"/>
    </source>
</evidence>
<evidence type="ECO:0000256" key="2">
    <source>
        <dbReference type="ARBA" id="ARBA00022723"/>
    </source>
</evidence>
<dbReference type="Gene3D" id="3.30.413.10">
    <property type="entry name" value="Sulfite Reductase Hemoprotein, domain 1"/>
    <property type="match status" value="1"/>
</dbReference>
<feature type="domain" description="4Fe-4S ferredoxin-type" evidence="5">
    <location>
        <begin position="138"/>
        <end position="167"/>
    </location>
</feature>
<accession>A0A5K7YW38</accession>
<proteinExistence type="predicted"/>
<evidence type="ECO:0000256" key="4">
    <source>
        <dbReference type="ARBA" id="ARBA00023014"/>
    </source>
</evidence>
<reference evidence="6 7" key="1">
    <citation type="submission" date="2019-11" db="EMBL/GenBank/DDBJ databases">
        <title>Comparative genomics of hydrocarbon-degrading Desulfosarcina strains.</title>
        <authorList>
            <person name="Watanabe M."/>
            <person name="Kojima H."/>
            <person name="Fukui M."/>
        </authorList>
    </citation>
    <scope>NUCLEOTIDE SEQUENCE [LARGE SCALE GENOMIC DNA]</scope>
    <source>
        <strain evidence="6 7">PL12</strain>
    </source>
</reference>
<dbReference type="PANTHER" id="PTHR24960:SF79">
    <property type="entry name" value="PHOTOSYSTEM I IRON-SULFUR CENTER"/>
    <property type="match status" value="1"/>
</dbReference>
<dbReference type="InterPro" id="IPR013580">
    <property type="entry name" value="LI-POR_suB-like_C"/>
</dbReference>
<dbReference type="Proteomes" id="UP000427906">
    <property type="component" value="Chromosome"/>
</dbReference>
<dbReference type="InterPro" id="IPR042298">
    <property type="entry name" value="P-CP_red_C"/>
</dbReference>
<keyword evidence="2" id="KW-0479">Metal-binding</keyword>
<dbReference type="Pfam" id="PF08369">
    <property type="entry name" value="PCP_red"/>
    <property type="match status" value="1"/>
</dbReference>
<dbReference type="GO" id="GO:0015995">
    <property type="term" value="P:chlorophyll biosynthetic process"/>
    <property type="evidence" value="ECO:0007669"/>
    <property type="project" value="InterPro"/>
</dbReference>
<gene>
    <name evidence="6" type="ORF">DSCA_28070</name>
</gene>
<evidence type="ECO:0000259" key="5">
    <source>
        <dbReference type="PROSITE" id="PS51379"/>
    </source>
</evidence>
<organism evidence="6 7">
    <name type="scientific">Desulfosarcina alkanivorans</name>
    <dbReference type="NCBI Taxonomy" id="571177"/>
    <lineage>
        <taxon>Bacteria</taxon>
        <taxon>Pseudomonadati</taxon>
        <taxon>Thermodesulfobacteriota</taxon>
        <taxon>Desulfobacteria</taxon>
        <taxon>Desulfobacterales</taxon>
        <taxon>Desulfosarcinaceae</taxon>
        <taxon>Desulfosarcina</taxon>
    </lineage>
</organism>
<dbReference type="PROSITE" id="PS00198">
    <property type="entry name" value="4FE4S_FER_1"/>
    <property type="match status" value="1"/>
</dbReference>
<dbReference type="EMBL" id="AP021874">
    <property type="protein sequence ID" value="BBO68877.1"/>
    <property type="molecule type" value="Genomic_DNA"/>
</dbReference>
<name>A0A5K7YW38_9BACT</name>
<dbReference type="InterPro" id="IPR045854">
    <property type="entry name" value="NO2/SO3_Rdtase_4Fe4S_sf"/>
</dbReference>
<dbReference type="GO" id="GO:0020037">
    <property type="term" value="F:heme binding"/>
    <property type="evidence" value="ECO:0007669"/>
    <property type="project" value="InterPro"/>
</dbReference>
<dbReference type="Pfam" id="PF01077">
    <property type="entry name" value="NIR_SIR"/>
    <property type="match status" value="1"/>
</dbReference>
<dbReference type="InterPro" id="IPR017896">
    <property type="entry name" value="4Fe4S_Fe-S-bd"/>
</dbReference>
<dbReference type="Gene3D" id="1.10.8.550">
    <property type="entry name" value="Proto-chlorophyllide reductase 57 kD subunit B"/>
    <property type="match status" value="1"/>
</dbReference>
<dbReference type="InterPro" id="IPR006067">
    <property type="entry name" value="NO2/SO3_Rdtase_4Fe4S_dom"/>
</dbReference>
<dbReference type="InterPro" id="IPR050157">
    <property type="entry name" value="PSI_iron-sulfur_center"/>
</dbReference>
<evidence type="ECO:0000256" key="3">
    <source>
        <dbReference type="ARBA" id="ARBA00023004"/>
    </source>
</evidence>
<dbReference type="PROSITE" id="PS51379">
    <property type="entry name" value="4FE4S_FER_2"/>
    <property type="match status" value="2"/>
</dbReference>
<evidence type="ECO:0000256" key="1">
    <source>
        <dbReference type="ARBA" id="ARBA00022485"/>
    </source>
</evidence>
<dbReference type="SUPFAM" id="SSF56014">
    <property type="entry name" value="Nitrite and sulphite reductase 4Fe-4S domain-like"/>
    <property type="match status" value="1"/>
</dbReference>
<evidence type="ECO:0000313" key="6">
    <source>
        <dbReference type="EMBL" id="BBO68877.1"/>
    </source>
</evidence>
<dbReference type="AlphaFoldDB" id="A0A5K7YW38"/>
<dbReference type="GO" id="GO:0046872">
    <property type="term" value="F:metal ion binding"/>
    <property type="evidence" value="ECO:0007669"/>
    <property type="project" value="UniProtKB-KW"/>
</dbReference>
<dbReference type="InterPro" id="IPR017900">
    <property type="entry name" value="4Fe4S_Fe_S_CS"/>
</dbReference>
<feature type="domain" description="4Fe-4S ferredoxin-type" evidence="5">
    <location>
        <begin position="169"/>
        <end position="198"/>
    </location>
</feature>
<dbReference type="SUPFAM" id="SSF54862">
    <property type="entry name" value="4Fe-4S ferredoxins"/>
    <property type="match status" value="1"/>
</dbReference>
<dbReference type="KEGG" id="dalk:DSCA_28070"/>
<keyword evidence="3" id="KW-0408">Iron</keyword>
<dbReference type="GO" id="GO:0051539">
    <property type="term" value="F:4 iron, 4 sulfur cluster binding"/>
    <property type="evidence" value="ECO:0007669"/>
    <property type="project" value="UniProtKB-KW"/>
</dbReference>
<dbReference type="GO" id="GO:0016491">
    <property type="term" value="F:oxidoreductase activity"/>
    <property type="evidence" value="ECO:0007669"/>
    <property type="project" value="InterPro"/>
</dbReference>
<keyword evidence="1" id="KW-0004">4Fe-4S</keyword>
<protein>
    <recommendedName>
        <fullName evidence="5">4Fe-4S ferredoxin-type domain-containing protein</fullName>
    </recommendedName>
</protein>
<dbReference type="PANTHER" id="PTHR24960">
    <property type="entry name" value="PHOTOSYSTEM I IRON-SULFUR CENTER-RELATED"/>
    <property type="match status" value="1"/>
</dbReference>